<evidence type="ECO:0000259" key="2">
    <source>
        <dbReference type="Pfam" id="PF03749"/>
    </source>
</evidence>
<evidence type="ECO:0000313" key="5">
    <source>
        <dbReference type="Proteomes" id="UP000648239"/>
    </source>
</evidence>
<dbReference type="Gene3D" id="3.40.1350.60">
    <property type="match status" value="1"/>
</dbReference>
<reference evidence="4 5" key="1">
    <citation type="submission" date="2020-08" db="EMBL/GenBank/DDBJ databases">
        <title>Acidobacteriota in marine sediments use diverse sulfur dissimilation pathways.</title>
        <authorList>
            <person name="Wasmund K."/>
        </authorList>
    </citation>
    <scope>NUCLEOTIDE SEQUENCE [LARGE SCALE GENOMIC DNA]</scope>
    <source>
        <strain evidence="4">MAG AM4</strain>
    </source>
</reference>
<dbReference type="HAMAP" id="MF_00095">
    <property type="entry name" value="SfsA"/>
    <property type="match status" value="1"/>
</dbReference>
<name>A0A8J7CER7_9BACT</name>
<dbReference type="InterPro" id="IPR040452">
    <property type="entry name" value="SfsA_C"/>
</dbReference>
<comment type="caution">
    <text evidence="4">The sequence shown here is derived from an EMBL/GenBank/DDBJ whole genome shotgun (WGS) entry which is preliminary data.</text>
</comment>
<dbReference type="PANTHER" id="PTHR30545">
    <property type="entry name" value="SUGAR FERMENTATION STIMULATION PROTEIN A"/>
    <property type="match status" value="1"/>
</dbReference>
<dbReference type="Pfam" id="PF03749">
    <property type="entry name" value="SfsA"/>
    <property type="match status" value="1"/>
</dbReference>
<dbReference type="PANTHER" id="PTHR30545:SF2">
    <property type="entry name" value="SUGAR FERMENTATION STIMULATION PROTEIN A"/>
    <property type="match status" value="1"/>
</dbReference>
<evidence type="ECO:0000256" key="1">
    <source>
        <dbReference type="HAMAP-Rule" id="MF_00095"/>
    </source>
</evidence>
<dbReference type="GO" id="GO:0003677">
    <property type="term" value="F:DNA binding"/>
    <property type="evidence" value="ECO:0007669"/>
    <property type="project" value="InterPro"/>
</dbReference>
<evidence type="ECO:0000313" key="4">
    <source>
        <dbReference type="EMBL" id="MBD3868579.1"/>
    </source>
</evidence>
<dbReference type="AlphaFoldDB" id="A0A8J7CER7"/>
<gene>
    <name evidence="1 4" type="primary">sfsA</name>
    <name evidence="4" type="ORF">IFK94_10690</name>
</gene>
<dbReference type="InterPro" id="IPR005224">
    <property type="entry name" value="SfsA"/>
</dbReference>
<dbReference type="InterPro" id="IPR041465">
    <property type="entry name" value="SfsA_N"/>
</dbReference>
<accession>A0A8J7CER7</accession>
<organism evidence="4 5">
    <name type="scientific">Candidatus Polarisedimenticola svalbardensis</name>
    <dbReference type="NCBI Taxonomy" id="2886004"/>
    <lineage>
        <taxon>Bacteria</taxon>
        <taxon>Pseudomonadati</taxon>
        <taxon>Acidobacteriota</taxon>
        <taxon>Candidatus Polarisedimenticolia</taxon>
        <taxon>Candidatus Polarisedimenticolales</taxon>
        <taxon>Candidatus Polarisedimenticolaceae</taxon>
        <taxon>Candidatus Polarisedimenticola</taxon>
    </lineage>
</organism>
<dbReference type="Gene3D" id="2.40.50.580">
    <property type="match status" value="1"/>
</dbReference>
<dbReference type="NCBIfam" id="TIGR00230">
    <property type="entry name" value="sfsA"/>
    <property type="match status" value="1"/>
</dbReference>
<proteinExistence type="inferred from homology"/>
<dbReference type="CDD" id="cd22359">
    <property type="entry name" value="SfsA-like_bacterial"/>
    <property type="match status" value="1"/>
</dbReference>
<dbReference type="Proteomes" id="UP000648239">
    <property type="component" value="Unassembled WGS sequence"/>
</dbReference>
<dbReference type="EMBL" id="JACXWD010000036">
    <property type="protein sequence ID" value="MBD3868579.1"/>
    <property type="molecule type" value="Genomic_DNA"/>
</dbReference>
<feature type="domain" description="SfsA N-terminal OB" evidence="3">
    <location>
        <begin position="13"/>
        <end position="82"/>
    </location>
</feature>
<dbReference type="Pfam" id="PF17746">
    <property type="entry name" value="SfsA_N"/>
    <property type="match status" value="1"/>
</dbReference>
<protein>
    <recommendedName>
        <fullName evidence="1">Sugar fermentation stimulation protein homolog</fullName>
    </recommendedName>
</protein>
<evidence type="ECO:0000259" key="3">
    <source>
        <dbReference type="Pfam" id="PF17746"/>
    </source>
</evidence>
<comment type="similarity">
    <text evidence="1">Belongs to the SfsA family.</text>
</comment>
<sequence length="235" mass="26113">MATLPLIPATFARRPNRFVVEAKLKSGKIVPTHLADPGRLRELLLPGAELRLRPVPEDNPRKTRYTVALVRSQDPPNRWVSVDTSLPNRLAGELLDGNGISGIRPCTSLRREVTCGKSRFDFLLAHDDDTETWVEVKSVTLVEDGVARFPDAPTVRGARHVRELTEIVRNGGQAAMLFVVQRDDADHVEPKVDTDPDFAEALKQAKTAGVSLHAVRYRLNEDGTARFRGKLPVRC</sequence>
<feature type="domain" description="Sugar fermentation stimulation protein C-terminal" evidence="2">
    <location>
        <begin position="86"/>
        <end position="222"/>
    </location>
</feature>